<feature type="transmembrane region" description="Helical" evidence="8">
    <location>
        <begin position="345"/>
        <end position="368"/>
    </location>
</feature>
<keyword evidence="3 7" id="KW-0813">Transport</keyword>
<feature type="transmembrane region" description="Helical" evidence="8">
    <location>
        <begin position="288"/>
        <end position="311"/>
    </location>
</feature>
<dbReference type="InterPro" id="IPR003663">
    <property type="entry name" value="Sugar/inositol_transpt"/>
</dbReference>
<dbReference type="InterPro" id="IPR020846">
    <property type="entry name" value="MFS_dom"/>
</dbReference>
<dbReference type="SUPFAM" id="SSF103473">
    <property type="entry name" value="MFS general substrate transporter"/>
    <property type="match status" value="1"/>
</dbReference>
<feature type="transmembrane region" description="Helical" evidence="8">
    <location>
        <begin position="99"/>
        <end position="120"/>
    </location>
</feature>
<dbReference type="PRINTS" id="PR00171">
    <property type="entry name" value="SUGRTRNSPORT"/>
</dbReference>
<dbReference type="Pfam" id="PF00083">
    <property type="entry name" value="Sugar_tr"/>
    <property type="match status" value="1"/>
</dbReference>
<feature type="transmembrane region" description="Helical" evidence="8">
    <location>
        <begin position="172"/>
        <end position="192"/>
    </location>
</feature>
<dbReference type="InterPro" id="IPR036259">
    <property type="entry name" value="MFS_trans_sf"/>
</dbReference>
<organism evidence="10 11">
    <name type="scientific">Bremerella cremea</name>
    <dbReference type="NCBI Taxonomy" id="1031537"/>
    <lineage>
        <taxon>Bacteria</taxon>
        <taxon>Pseudomonadati</taxon>
        <taxon>Planctomycetota</taxon>
        <taxon>Planctomycetia</taxon>
        <taxon>Pirellulales</taxon>
        <taxon>Pirellulaceae</taxon>
        <taxon>Bremerella</taxon>
    </lineage>
</organism>
<reference evidence="10 11" key="1">
    <citation type="submission" date="2018-07" db="EMBL/GenBank/DDBJ databases">
        <title>Comparative genomes isolates from brazilian mangrove.</title>
        <authorList>
            <person name="De Araujo J.E."/>
            <person name="Taketani R.G."/>
            <person name="Silva M.C.P."/>
            <person name="Lourenco M.V."/>
            <person name="Oliveira V.M."/>
            <person name="Andreote F.D."/>
        </authorList>
    </citation>
    <scope>NUCLEOTIDE SEQUENCE [LARGE SCALE GENOMIC DNA]</scope>
    <source>
        <strain evidence="10 11">HEX PRIS-MGV</strain>
    </source>
</reference>
<dbReference type="RefSeq" id="WP_114372753.1">
    <property type="nucleotide sequence ID" value="NZ_QPEX01000045.1"/>
</dbReference>
<dbReference type="InterPro" id="IPR005828">
    <property type="entry name" value="MFS_sugar_transport-like"/>
</dbReference>
<dbReference type="InterPro" id="IPR050814">
    <property type="entry name" value="Myo-inositol_Transporter"/>
</dbReference>
<evidence type="ECO:0000256" key="2">
    <source>
        <dbReference type="ARBA" id="ARBA00010992"/>
    </source>
</evidence>
<dbReference type="EMBL" id="QPEX01000045">
    <property type="protein sequence ID" value="RCS41490.1"/>
    <property type="molecule type" value="Genomic_DNA"/>
</dbReference>
<dbReference type="GO" id="GO:0022857">
    <property type="term" value="F:transmembrane transporter activity"/>
    <property type="evidence" value="ECO:0007669"/>
    <property type="project" value="InterPro"/>
</dbReference>
<gene>
    <name evidence="10" type="ORF">DTL42_23345</name>
</gene>
<dbReference type="Gene3D" id="1.20.1250.20">
    <property type="entry name" value="MFS general substrate transporter like domains"/>
    <property type="match status" value="1"/>
</dbReference>
<evidence type="ECO:0000256" key="5">
    <source>
        <dbReference type="ARBA" id="ARBA00022989"/>
    </source>
</evidence>
<keyword evidence="5 8" id="KW-1133">Transmembrane helix</keyword>
<feature type="transmembrane region" description="Helical" evidence="8">
    <location>
        <begin position="132"/>
        <end position="152"/>
    </location>
</feature>
<feature type="transmembrane region" description="Helical" evidence="8">
    <location>
        <begin position="75"/>
        <end position="93"/>
    </location>
</feature>
<evidence type="ECO:0000256" key="6">
    <source>
        <dbReference type="ARBA" id="ARBA00023136"/>
    </source>
</evidence>
<evidence type="ECO:0000256" key="3">
    <source>
        <dbReference type="ARBA" id="ARBA00022448"/>
    </source>
</evidence>
<protein>
    <submittedName>
        <fullName evidence="10">MFS transporter</fullName>
    </submittedName>
</protein>
<feature type="transmembrane region" description="Helical" evidence="8">
    <location>
        <begin position="318"/>
        <end position="339"/>
    </location>
</feature>
<dbReference type="OrthoDB" id="9793283at2"/>
<accession>A0A368KPQ6</accession>
<dbReference type="InterPro" id="IPR005829">
    <property type="entry name" value="Sugar_transporter_CS"/>
</dbReference>
<dbReference type="PANTHER" id="PTHR48020:SF12">
    <property type="entry name" value="PROTON MYO-INOSITOL COTRANSPORTER"/>
    <property type="match status" value="1"/>
</dbReference>
<sequence>MKNRVILWSVTASLAGFLFGFDTVVISGAEKTIQGLWELSKFEHGLAISAALWGTVIGAGIGGVPTDKFGRRKTLISIGILYFVSAIWSGLATDFTSFMLARFIGGVGVGISTVASPLYISEISPPGNRGKLAGMFQFNIVFGILIAFVSNYTIAQIFPDGPDGEPSVAWRWMLGIEALPALIYSLLCFSLPESPRWLIAEKGDRAAGIEVLQQVMPDATEEEVQKLTNEIETAAQQVAVTSRFWSRRLMLPITLAFLIAFFNQLSGINAILYFSIRIFELAGMENDAALLKSIGLGITNLIFTFVGLALIDRLGRKTLMIIGSLGYIASLGLCAWAFHAEQYAIVAPCLFAFIAAHAIGQGAVIWVFISEIFPNRYRAKGQALGSETHWVFAAALTLVFPYVVETFPTSTIFGFFCGMMVLQLVWVLLMMPETKGVPLEEIERKLGIHE</sequence>
<dbReference type="PROSITE" id="PS50850">
    <property type="entry name" value="MFS"/>
    <property type="match status" value="1"/>
</dbReference>
<evidence type="ECO:0000259" key="9">
    <source>
        <dbReference type="PROSITE" id="PS50850"/>
    </source>
</evidence>
<evidence type="ECO:0000313" key="10">
    <source>
        <dbReference type="EMBL" id="RCS41490.1"/>
    </source>
</evidence>
<evidence type="ECO:0000256" key="8">
    <source>
        <dbReference type="SAM" id="Phobius"/>
    </source>
</evidence>
<feature type="transmembrane region" description="Helical" evidence="8">
    <location>
        <begin position="388"/>
        <end position="404"/>
    </location>
</feature>
<keyword evidence="4 8" id="KW-0812">Transmembrane</keyword>
<comment type="caution">
    <text evidence="10">The sequence shown here is derived from an EMBL/GenBank/DDBJ whole genome shotgun (WGS) entry which is preliminary data.</text>
</comment>
<dbReference type="PROSITE" id="PS00217">
    <property type="entry name" value="SUGAR_TRANSPORT_2"/>
    <property type="match status" value="1"/>
</dbReference>
<evidence type="ECO:0000256" key="1">
    <source>
        <dbReference type="ARBA" id="ARBA00004141"/>
    </source>
</evidence>
<comment type="subcellular location">
    <subcellularLocation>
        <location evidence="1">Membrane</location>
        <topology evidence="1">Multi-pass membrane protein</topology>
    </subcellularLocation>
</comment>
<dbReference type="GO" id="GO:0016020">
    <property type="term" value="C:membrane"/>
    <property type="evidence" value="ECO:0007669"/>
    <property type="project" value="UniProtKB-SubCell"/>
</dbReference>
<feature type="transmembrane region" description="Helical" evidence="8">
    <location>
        <begin position="253"/>
        <end position="276"/>
    </location>
</feature>
<dbReference type="PROSITE" id="PS00216">
    <property type="entry name" value="SUGAR_TRANSPORT_1"/>
    <property type="match status" value="1"/>
</dbReference>
<evidence type="ECO:0000256" key="7">
    <source>
        <dbReference type="RuleBase" id="RU003346"/>
    </source>
</evidence>
<keyword evidence="6 8" id="KW-0472">Membrane</keyword>
<proteinExistence type="inferred from homology"/>
<feature type="transmembrane region" description="Helical" evidence="8">
    <location>
        <begin position="44"/>
        <end position="63"/>
    </location>
</feature>
<feature type="domain" description="Major facilitator superfamily (MFS) profile" evidence="9">
    <location>
        <begin position="8"/>
        <end position="435"/>
    </location>
</feature>
<comment type="similarity">
    <text evidence="2 7">Belongs to the major facilitator superfamily. Sugar transporter (TC 2.A.1.1) family.</text>
</comment>
<evidence type="ECO:0000313" key="11">
    <source>
        <dbReference type="Proteomes" id="UP000253562"/>
    </source>
</evidence>
<dbReference type="Proteomes" id="UP000253562">
    <property type="component" value="Unassembled WGS sequence"/>
</dbReference>
<feature type="transmembrane region" description="Helical" evidence="8">
    <location>
        <begin position="410"/>
        <end position="429"/>
    </location>
</feature>
<dbReference type="AlphaFoldDB" id="A0A368KPQ6"/>
<evidence type="ECO:0000256" key="4">
    <source>
        <dbReference type="ARBA" id="ARBA00022692"/>
    </source>
</evidence>
<dbReference type="PANTHER" id="PTHR48020">
    <property type="entry name" value="PROTON MYO-INOSITOL COTRANSPORTER"/>
    <property type="match status" value="1"/>
</dbReference>
<name>A0A368KPQ6_9BACT</name>
<dbReference type="NCBIfam" id="TIGR00879">
    <property type="entry name" value="SP"/>
    <property type="match status" value="1"/>
</dbReference>